<dbReference type="EMBL" id="CP012150">
    <property type="protein sequence ID" value="AKS31058.1"/>
    <property type="molecule type" value="Genomic_DNA"/>
</dbReference>
<dbReference type="OrthoDB" id="4277148at2"/>
<sequence length="68" mass="7579">MSSKSEDDLIADVEDRLVKRFNTVPRGRVSDAVETARHRFAGSTIRDFIPLLVERRVTSELGGEPAHA</sequence>
<dbReference type="PATRIC" id="fig|134601.6.peg.682"/>
<gene>
    <name evidence="1" type="ORF">AFA91_03265</name>
</gene>
<dbReference type="AlphaFoldDB" id="A0A0K0X197"/>
<dbReference type="Gene3D" id="1.10.8.1060">
    <property type="entry name" value="Corynebacterium glutamicum thioredoxin-dependent arsenate reductase, N-terminal domain"/>
    <property type="match status" value="1"/>
</dbReference>
<evidence type="ECO:0000313" key="1">
    <source>
        <dbReference type="EMBL" id="AKS31058.1"/>
    </source>
</evidence>
<reference evidence="1 2" key="1">
    <citation type="submission" date="2015-07" db="EMBL/GenBank/DDBJ databases">
        <title>Complete genome sequence of Mycobacterium goodii X7B, a facultative thermophilic biodesulfurizing bacterium.</title>
        <authorList>
            <person name="Yu B."/>
            <person name="Li F."/>
            <person name="Xu P."/>
        </authorList>
    </citation>
    <scope>NUCLEOTIDE SEQUENCE [LARGE SCALE GENOMIC DNA]</scope>
    <source>
        <strain evidence="1 2">X7B</strain>
    </source>
</reference>
<evidence type="ECO:0000313" key="2">
    <source>
        <dbReference type="Proteomes" id="UP000062255"/>
    </source>
</evidence>
<name>A0A0K0X197_MYCGD</name>
<dbReference type="KEGG" id="mgo:AFA91_03265"/>
<organism evidence="1 2">
    <name type="scientific">Mycolicibacterium goodii</name>
    <name type="common">Mycobacterium goodii</name>
    <dbReference type="NCBI Taxonomy" id="134601"/>
    <lineage>
        <taxon>Bacteria</taxon>
        <taxon>Bacillati</taxon>
        <taxon>Actinomycetota</taxon>
        <taxon>Actinomycetes</taxon>
        <taxon>Mycobacteriales</taxon>
        <taxon>Mycobacteriaceae</taxon>
        <taxon>Mycolicibacterium</taxon>
    </lineage>
</organism>
<dbReference type="STRING" id="134601.AFA91_03265"/>
<proteinExistence type="predicted"/>
<dbReference type="NCBIfam" id="NF046112">
    <property type="entry name" value="MSMEG_6209_Nter"/>
    <property type="match status" value="1"/>
</dbReference>
<protein>
    <submittedName>
        <fullName evidence="1">Uncharacterized protein</fullName>
    </submittedName>
</protein>
<dbReference type="Proteomes" id="UP000062255">
    <property type="component" value="Chromosome"/>
</dbReference>
<accession>A0A0K0X197</accession>
<dbReference type="RefSeq" id="WP_049743466.1">
    <property type="nucleotide sequence ID" value="NZ_CP012150.1"/>
</dbReference>